<gene>
    <name evidence="1" type="ORF">BX591_1112</name>
</gene>
<accession>A0A329C1N8</accession>
<proteinExistence type="predicted"/>
<protein>
    <submittedName>
        <fullName evidence="1">Uncharacterized protein</fullName>
    </submittedName>
</protein>
<dbReference type="RefSeq" id="WP_111932646.1">
    <property type="nucleotide sequence ID" value="NZ_CADFFP010000014.1"/>
</dbReference>
<dbReference type="OrthoDB" id="9008236at2"/>
<comment type="caution">
    <text evidence="1">The sequence shown here is derived from an EMBL/GenBank/DDBJ whole genome shotgun (WGS) entry which is preliminary data.</text>
</comment>
<name>A0A329C1N8_9BURK</name>
<dbReference type="EMBL" id="QLTK01000011">
    <property type="protein sequence ID" value="RAS28723.1"/>
    <property type="molecule type" value="Genomic_DNA"/>
</dbReference>
<dbReference type="AlphaFoldDB" id="A0A329C1N8"/>
<dbReference type="Proteomes" id="UP000248918">
    <property type="component" value="Unassembled WGS sequence"/>
</dbReference>
<reference evidence="1 2" key="1">
    <citation type="submission" date="2018-06" db="EMBL/GenBank/DDBJ databases">
        <title>Genomic Encyclopedia of Type Strains, Phase III (KMG-III): the genomes of soil and plant-associated and newly described type strains.</title>
        <authorList>
            <person name="Whitman W."/>
        </authorList>
    </citation>
    <scope>NUCLEOTIDE SEQUENCE [LARGE SCALE GENOMIC DNA]</scope>
    <source>
        <strain evidence="1 2">LMG 23644</strain>
    </source>
</reference>
<evidence type="ECO:0000313" key="1">
    <source>
        <dbReference type="EMBL" id="RAS28723.1"/>
    </source>
</evidence>
<organism evidence="1 2">
    <name type="scientific">Paraburkholderia bryophila</name>
    <dbReference type="NCBI Taxonomy" id="420952"/>
    <lineage>
        <taxon>Bacteria</taxon>
        <taxon>Pseudomonadati</taxon>
        <taxon>Pseudomonadota</taxon>
        <taxon>Betaproteobacteria</taxon>
        <taxon>Burkholderiales</taxon>
        <taxon>Burkholderiaceae</taxon>
        <taxon>Paraburkholderia</taxon>
    </lineage>
</organism>
<evidence type="ECO:0000313" key="2">
    <source>
        <dbReference type="Proteomes" id="UP000248918"/>
    </source>
</evidence>
<sequence>MDKEIDKHVASEVSKNLMDAYLSVENATRIIQARCSKDEFDGFRSEAGKIAGGLYLLLEPLWRAYPDLAPEGLVMTQPKKKERRRGADRQD</sequence>